<dbReference type="GO" id="GO:0009307">
    <property type="term" value="P:DNA restriction-modification system"/>
    <property type="evidence" value="ECO:0007669"/>
    <property type="project" value="UniProtKB-KW"/>
</dbReference>
<keyword evidence="2" id="KW-0489">Methyltransferase</keyword>
<evidence type="ECO:0000256" key="2">
    <source>
        <dbReference type="ARBA" id="ARBA00022603"/>
    </source>
</evidence>
<dbReference type="REBASE" id="124483">
    <property type="entry name" value="Mpa1757ORF2052P"/>
</dbReference>
<dbReference type="PRINTS" id="PR00507">
    <property type="entry name" value="N12N6MTFRASE"/>
</dbReference>
<dbReference type="InterPro" id="IPR011639">
    <property type="entry name" value="MethylTrfase_TaqI-like_dom"/>
</dbReference>
<feature type="domain" description="TaqI-like C-terminal specificity" evidence="9">
    <location>
        <begin position="1031"/>
        <end position="1149"/>
    </location>
</feature>
<dbReference type="Gene3D" id="3.40.50.150">
    <property type="entry name" value="Vaccinia Virus protein VP39"/>
    <property type="match status" value="2"/>
</dbReference>
<dbReference type="InterPro" id="IPR023135">
    <property type="entry name" value="N6_DNA_MeTrfase_TaqI_C"/>
</dbReference>
<reference evidence="12 13" key="1">
    <citation type="journal article" date="2016" name="Stand. Genomic Sci.">
        <title>Complete genome sequence and genomic characterization of Microcystis panniformis FACHB 1757 by third-generation sequencing.</title>
        <authorList>
            <person name="Zhang J.Y."/>
            <person name="Guan R."/>
            <person name="Zhang H.J."/>
            <person name="Li H."/>
            <person name="Xiao P."/>
            <person name="Yu G.L."/>
            <person name="Du L."/>
            <person name="Cao D.M."/>
            <person name="Zhu B.C."/>
            <person name="Li R.H."/>
            <person name="Lu Z.H."/>
        </authorList>
    </citation>
    <scope>NUCLEOTIDE SEQUENCE [LARGE SCALE GENOMIC DNA]</scope>
    <source>
        <strain evidence="12 13">FACHB-1757</strain>
    </source>
</reference>
<evidence type="ECO:0000256" key="4">
    <source>
        <dbReference type="ARBA" id="ARBA00022691"/>
    </source>
</evidence>
<evidence type="ECO:0000256" key="1">
    <source>
        <dbReference type="ARBA" id="ARBA00011900"/>
    </source>
</evidence>
<feature type="domain" description="DUF7149" evidence="10">
    <location>
        <begin position="7"/>
        <end position="239"/>
    </location>
</feature>
<evidence type="ECO:0000313" key="12">
    <source>
        <dbReference type="EMBL" id="AKV67176.1"/>
    </source>
</evidence>
<gene>
    <name evidence="12" type="ORF">VL20_2052</name>
</gene>
<dbReference type="GO" id="GO:0032259">
    <property type="term" value="P:methylation"/>
    <property type="evidence" value="ECO:0007669"/>
    <property type="project" value="UniProtKB-KW"/>
</dbReference>
<feature type="domain" description="Type II methyltransferase M.TaqI-like" evidence="8">
    <location>
        <begin position="627"/>
        <end position="913"/>
    </location>
</feature>
<dbReference type="PATRIC" id="fig|1638788.3.peg.2064"/>
<dbReference type="PANTHER" id="PTHR33841">
    <property type="entry name" value="DNA METHYLTRANSFERASE YEEA-RELATED"/>
    <property type="match status" value="1"/>
</dbReference>
<keyword evidence="3" id="KW-0808">Transferase</keyword>
<evidence type="ECO:0000259" key="9">
    <source>
        <dbReference type="Pfam" id="PF12950"/>
    </source>
</evidence>
<dbReference type="PANTHER" id="PTHR33841:SF1">
    <property type="entry name" value="DNA METHYLTRANSFERASE A"/>
    <property type="match status" value="1"/>
</dbReference>
<dbReference type="InterPro" id="IPR025931">
    <property type="entry name" value="TaqI_C"/>
</dbReference>
<dbReference type="EMBL" id="CP011339">
    <property type="protein sequence ID" value="AKV67176.1"/>
    <property type="molecule type" value="Genomic_DNA"/>
</dbReference>
<dbReference type="Pfam" id="PF23653">
    <property type="entry name" value="DUF7149"/>
    <property type="match status" value="1"/>
</dbReference>
<dbReference type="RefSeq" id="WP_052276226.1">
    <property type="nucleotide sequence ID" value="NZ_CP011339.1"/>
</dbReference>
<dbReference type="GO" id="GO:0003677">
    <property type="term" value="F:DNA binding"/>
    <property type="evidence" value="ECO:0007669"/>
    <property type="project" value="UniProtKB-KW"/>
</dbReference>
<evidence type="ECO:0000259" key="8">
    <source>
        <dbReference type="Pfam" id="PF07669"/>
    </source>
</evidence>
<dbReference type="Pfam" id="PF07669">
    <property type="entry name" value="Eco57I"/>
    <property type="match status" value="1"/>
</dbReference>
<evidence type="ECO:0000256" key="5">
    <source>
        <dbReference type="ARBA" id="ARBA00022747"/>
    </source>
</evidence>
<name>A0A0K1RZP6_9CHRO</name>
<proteinExistence type="predicted"/>
<dbReference type="AlphaFoldDB" id="A0A0K1RZP6"/>
<protein>
    <recommendedName>
        <fullName evidence="1">site-specific DNA-methyltransferase (adenine-specific)</fullName>
        <ecNumber evidence="1">2.1.1.72</ecNumber>
    </recommendedName>
</protein>
<comment type="catalytic activity">
    <reaction evidence="7">
        <text>a 2'-deoxyadenosine in DNA + S-adenosyl-L-methionine = an N(6)-methyl-2'-deoxyadenosine in DNA + S-adenosyl-L-homocysteine + H(+)</text>
        <dbReference type="Rhea" id="RHEA:15197"/>
        <dbReference type="Rhea" id="RHEA-COMP:12418"/>
        <dbReference type="Rhea" id="RHEA-COMP:12419"/>
        <dbReference type="ChEBI" id="CHEBI:15378"/>
        <dbReference type="ChEBI" id="CHEBI:57856"/>
        <dbReference type="ChEBI" id="CHEBI:59789"/>
        <dbReference type="ChEBI" id="CHEBI:90615"/>
        <dbReference type="ChEBI" id="CHEBI:90616"/>
        <dbReference type="EC" id="2.1.1.72"/>
    </reaction>
</comment>
<dbReference type="PROSITE" id="PS00092">
    <property type="entry name" value="N6_MTASE"/>
    <property type="match status" value="1"/>
</dbReference>
<dbReference type="InterPro" id="IPR029063">
    <property type="entry name" value="SAM-dependent_MTases_sf"/>
</dbReference>
<keyword evidence="13" id="KW-1185">Reference proteome</keyword>
<evidence type="ECO:0000256" key="7">
    <source>
        <dbReference type="ARBA" id="ARBA00047942"/>
    </source>
</evidence>
<sequence>MKTEIFSPRQALNKAFLRVKPNRSQVEKFQTHLEQLLGSINETESEEFHKNLLADFLKHSYYSPQHFINTKGRNDLVIHNGKESRDSVGVILEVKKPSNKSEMLRRDKLNCKALQELLLYFLRERITEKNLEIKHLIATNIYEWFIFDGNIFERLCAQNQELVRQFNDFETGRLTGKTTDFFYKQIGEPFLNSRLDSLTYTHFDLREYSQTIREDEHNLISLYKIFSPEHLLKLPFANDSNSLDKNFYSELLHIIGLTEIKEGGKKLIQRLQPAARQPGSLLENAISQVESLDKISRLPNPEEFGETEEERLLNIGLELGITWINRILFLKLLEAQIIRYHRGDKSLGFLNLSKIADYDDLNRLFFSVLAKKQSERSKDIQNIYTQVPYLNSSLFEPTELEQSTIVISNLRSENLEIFAGTVLKDSQGKKRTGEINALAYLFEFLNAYDFSSEGGEAIQEDNKTLINASVLGLIFEKINGYKDGSFFTPGFITMYMCRETIRRAVIEKFNQSQGWDCQTIEDVYNRIKDKTAANAIINSLKICDPAVGSGHFLVSALNEIIAIKSELQILVDKEGKTLRDYRVEVVNDELIVTDDDGNLFEYNPRNRESQRVQETLFQEKQRLIEGCLFGVDINPNSVKICRLRLWIELLKNAYYKADNELETLPNIDINIKVGNSLISRFGLSNDLQVFSRKNRLSIESYKDAVRVYRNAEDKSQKREMERLISEIKSSFRQTLQGDNPLKKRLRGLETDLYSLENQILLFEESPKEKKARERKIIQLRNEIDKLRPQLEEIESGKIYHNAFEWRFEFPEVLDDKGNFIGFDVVIGNPPYGVKFKEMEKSFYKTKYPISSQGKIDSFKLFYERAYQLLKSQYYQCYIAPNTFLYNTQSESLRSFLIQNTHIIKAIELRKNIFEDAPDVVTVINISQYIKPKKDSTTSAMVAYPDYKYNNLYDDEWEIIQEIPYSIFINDREKKINLRRKLILDEIINNMNKFRKLGELFQLKQGTKPYGDKENKNTDLLSNNQIDQSWEPAINGRNIASYSIVFENLYVKRSKELHSCLPKEIVDTEKIYFQRMRKISLFPRIVACYDRDGIHGLYTCSVIYKNNLNTVNLDLKYLLGILNSHLINIWYKNFDTDLEIKLVSVKSIPVREISQEQQQPIIALVDQILTAKKSNPKADTSELEKEIDKIVYELYGLSEEEIRIIEGEIK</sequence>
<keyword evidence="5" id="KW-0680">Restriction system</keyword>
<feature type="domain" description="DUF7814" evidence="11">
    <location>
        <begin position="240"/>
        <end position="466"/>
    </location>
</feature>
<evidence type="ECO:0000256" key="3">
    <source>
        <dbReference type="ARBA" id="ARBA00022679"/>
    </source>
</evidence>
<keyword evidence="4" id="KW-0949">S-adenosyl-L-methionine</keyword>
<accession>A0A0K1RZP6</accession>
<dbReference type="Pfam" id="PF12950">
    <property type="entry name" value="TaqI_C"/>
    <property type="match status" value="1"/>
</dbReference>
<keyword evidence="6" id="KW-0238">DNA-binding</keyword>
<dbReference type="InterPro" id="IPR002052">
    <property type="entry name" value="DNA_methylase_N6_adenine_CS"/>
</dbReference>
<dbReference type="KEGG" id="mpk:VL20_2052"/>
<dbReference type="EC" id="2.1.1.72" evidence="1"/>
<dbReference type="Proteomes" id="UP000068167">
    <property type="component" value="Chromosome"/>
</dbReference>
<dbReference type="InterPro" id="IPR055573">
    <property type="entry name" value="DUF7149"/>
</dbReference>
<dbReference type="SUPFAM" id="SSF53335">
    <property type="entry name" value="S-adenosyl-L-methionine-dependent methyltransferases"/>
    <property type="match status" value="1"/>
</dbReference>
<evidence type="ECO:0000313" key="13">
    <source>
        <dbReference type="Proteomes" id="UP000068167"/>
    </source>
</evidence>
<evidence type="ECO:0000259" key="11">
    <source>
        <dbReference type="Pfam" id="PF25120"/>
    </source>
</evidence>
<dbReference type="Pfam" id="PF25120">
    <property type="entry name" value="DUF7814"/>
    <property type="match status" value="1"/>
</dbReference>
<evidence type="ECO:0000256" key="6">
    <source>
        <dbReference type="ARBA" id="ARBA00023125"/>
    </source>
</evidence>
<dbReference type="Gene3D" id="3.90.220.10">
    <property type="entry name" value="Adenine-n6-DNA-methyltransferase Taqi, Chain A, domain 2"/>
    <property type="match status" value="1"/>
</dbReference>
<dbReference type="InterPro" id="IPR056716">
    <property type="entry name" value="DUF7814"/>
</dbReference>
<organism evidence="12 13">
    <name type="scientific">Microcystis panniformis FACHB-1757</name>
    <dbReference type="NCBI Taxonomy" id="1638788"/>
    <lineage>
        <taxon>Bacteria</taxon>
        <taxon>Bacillati</taxon>
        <taxon>Cyanobacteriota</taxon>
        <taxon>Cyanophyceae</taxon>
        <taxon>Oscillatoriophycideae</taxon>
        <taxon>Chroococcales</taxon>
        <taxon>Microcystaceae</taxon>
        <taxon>Microcystis</taxon>
    </lineage>
</organism>
<dbReference type="InterPro" id="IPR050953">
    <property type="entry name" value="N4_N6_ade-DNA_methylase"/>
</dbReference>
<evidence type="ECO:0000259" key="10">
    <source>
        <dbReference type="Pfam" id="PF23653"/>
    </source>
</evidence>
<dbReference type="GO" id="GO:0009007">
    <property type="term" value="F:site-specific DNA-methyltransferase (adenine-specific) activity"/>
    <property type="evidence" value="ECO:0007669"/>
    <property type="project" value="UniProtKB-EC"/>
</dbReference>